<evidence type="ECO:0000259" key="1">
    <source>
        <dbReference type="Pfam" id="PF08242"/>
    </source>
</evidence>
<dbReference type="InterPro" id="IPR013217">
    <property type="entry name" value="Methyltransf_12"/>
</dbReference>
<dbReference type="GO" id="GO:0032259">
    <property type="term" value="P:methylation"/>
    <property type="evidence" value="ECO:0007669"/>
    <property type="project" value="UniProtKB-KW"/>
</dbReference>
<dbReference type="Gene3D" id="3.40.50.150">
    <property type="entry name" value="Vaccinia Virus protein VP39"/>
    <property type="match status" value="1"/>
</dbReference>
<keyword evidence="2" id="KW-0489">Methyltransferase</keyword>
<evidence type="ECO:0000313" key="3">
    <source>
        <dbReference type="Proteomes" id="UP001596540"/>
    </source>
</evidence>
<dbReference type="GO" id="GO:0061542">
    <property type="term" value="F:3-demethylubiquinol 3-O-methyltransferase activity"/>
    <property type="evidence" value="ECO:0007669"/>
    <property type="project" value="UniProtKB-EC"/>
</dbReference>
<protein>
    <submittedName>
        <fullName evidence="2">Class I SAM-dependent methyltransferase</fullName>
        <ecNumber evidence="2">2.1.1.222</ecNumber>
        <ecNumber evidence="2">2.1.1.64</ecNumber>
    </submittedName>
</protein>
<dbReference type="InterPro" id="IPR029063">
    <property type="entry name" value="SAM-dependent_MTases_sf"/>
</dbReference>
<dbReference type="GO" id="GO:0102208">
    <property type="term" value="F:2-polyprenyl-6-hydroxyphenol methylase activity"/>
    <property type="evidence" value="ECO:0007669"/>
    <property type="project" value="UniProtKB-EC"/>
</dbReference>
<dbReference type="PANTHER" id="PTHR43861">
    <property type="entry name" value="TRANS-ACONITATE 2-METHYLTRANSFERASE-RELATED"/>
    <property type="match status" value="1"/>
</dbReference>
<dbReference type="SUPFAM" id="SSF53335">
    <property type="entry name" value="S-adenosyl-L-methionine-dependent methyltransferases"/>
    <property type="match status" value="1"/>
</dbReference>
<dbReference type="RefSeq" id="WP_379870100.1">
    <property type="nucleotide sequence ID" value="NZ_JBHTBH010000003.1"/>
</dbReference>
<proteinExistence type="predicted"/>
<dbReference type="EMBL" id="JBHTBH010000003">
    <property type="protein sequence ID" value="MFC7327677.1"/>
    <property type="molecule type" value="Genomic_DNA"/>
</dbReference>
<dbReference type="EC" id="2.1.1.222" evidence="2"/>
<comment type="caution">
    <text evidence="2">The sequence shown here is derived from an EMBL/GenBank/DDBJ whole genome shotgun (WGS) entry which is preliminary data.</text>
</comment>
<name>A0ABW2KF11_9ACTN</name>
<dbReference type="EC" id="2.1.1.64" evidence="2"/>
<dbReference type="Pfam" id="PF08242">
    <property type="entry name" value="Methyltransf_12"/>
    <property type="match status" value="1"/>
</dbReference>
<gene>
    <name evidence="2" type="ORF">ACFQRF_07960</name>
</gene>
<feature type="domain" description="Methyltransferase type 12" evidence="1">
    <location>
        <begin position="39"/>
        <end position="129"/>
    </location>
</feature>
<evidence type="ECO:0000313" key="2">
    <source>
        <dbReference type="EMBL" id="MFC7327677.1"/>
    </source>
</evidence>
<keyword evidence="2" id="KW-0808">Transferase</keyword>
<reference evidence="3" key="1">
    <citation type="journal article" date="2019" name="Int. J. Syst. Evol. Microbiol.">
        <title>The Global Catalogue of Microorganisms (GCM) 10K type strain sequencing project: providing services to taxonomists for standard genome sequencing and annotation.</title>
        <authorList>
            <consortium name="The Broad Institute Genomics Platform"/>
            <consortium name="The Broad Institute Genome Sequencing Center for Infectious Disease"/>
            <person name="Wu L."/>
            <person name="Ma J."/>
        </authorList>
    </citation>
    <scope>NUCLEOTIDE SEQUENCE [LARGE SCALE GENOMIC DNA]</scope>
    <source>
        <strain evidence="3">CGMCC 4.7382</strain>
    </source>
</reference>
<keyword evidence="3" id="KW-1185">Reference proteome</keyword>
<dbReference type="Proteomes" id="UP001596540">
    <property type="component" value="Unassembled WGS sequence"/>
</dbReference>
<sequence length="220" mass="23991">MALLAHLERFNQRHPWSHNDFYGRWVAGQVAASGARHVLDIGCGTGNLVELLRHRATSVTGLEPDPATARVAADRFSDTDTVVIERAAFAEHARQRRWDAITLVAVLHHLPLAETLRELRGCLTPGGRLVIVGCYREASPGDHLTAALAALANPIMGLVKHPARARALPVHMTAPTAVARETLAEIRAVAATELPGARIRRRLFWRYSLVYDAPAHPGPA</sequence>
<dbReference type="CDD" id="cd02440">
    <property type="entry name" value="AdoMet_MTases"/>
    <property type="match status" value="1"/>
</dbReference>
<accession>A0ABW2KF11</accession>
<organism evidence="2 3">
    <name type="scientific">Marinactinospora rubrisoli</name>
    <dbReference type="NCBI Taxonomy" id="2715399"/>
    <lineage>
        <taxon>Bacteria</taxon>
        <taxon>Bacillati</taxon>
        <taxon>Actinomycetota</taxon>
        <taxon>Actinomycetes</taxon>
        <taxon>Streptosporangiales</taxon>
        <taxon>Nocardiopsidaceae</taxon>
        <taxon>Marinactinospora</taxon>
    </lineage>
</organism>